<dbReference type="InterPro" id="IPR000086">
    <property type="entry name" value="NUDIX_hydrolase_dom"/>
</dbReference>
<dbReference type="Proteomes" id="UP000410984">
    <property type="component" value="Unassembled WGS sequence"/>
</dbReference>
<name>A0A509EIF5_9HYPH</name>
<dbReference type="PANTHER" id="PTHR12318:SF0">
    <property type="entry name" value="ACYL-COENZYME A DIPHOSPHATASE NUDT19"/>
    <property type="match status" value="1"/>
</dbReference>
<evidence type="ECO:0000256" key="2">
    <source>
        <dbReference type="ARBA" id="ARBA00001946"/>
    </source>
</evidence>
<dbReference type="PROSITE" id="PS51462">
    <property type="entry name" value="NUDIX"/>
    <property type="match status" value="1"/>
</dbReference>
<dbReference type="InterPro" id="IPR039121">
    <property type="entry name" value="NUDT19"/>
</dbReference>
<reference evidence="9 10" key="1">
    <citation type="submission" date="2019-06" db="EMBL/GenBank/DDBJ databases">
        <authorList>
            <person name="Rodrigo-Torres L."/>
            <person name="Arahal R. D."/>
            <person name="Lucena T."/>
        </authorList>
    </citation>
    <scope>NUCLEOTIDE SEQUENCE [LARGE SCALE GENOMIC DNA]</scope>
    <source>
        <strain evidence="9 10">SB0023/3</strain>
    </source>
</reference>
<evidence type="ECO:0000256" key="6">
    <source>
        <dbReference type="ARBA" id="ARBA00023211"/>
    </source>
</evidence>
<keyword evidence="6" id="KW-0464">Manganese</keyword>
<dbReference type="SUPFAM" id="SSF55811">
    <property type="entry name" value="Nudix"/>
    <property type="match status" value="1"/>
</dbReference>
<evidence type="ECO:0000256" key="3">
    <source>
        <dbReference type="ARBA" id="ARBA00022723"/>
    </source>
</evidence>
<evidence type="ECO:0000259" key="8">
    <source>
        <dbReference type="PROSITE" id="PS51462"/>
    </source>
</evidence>
<dbReference type="CDD" id="cd18870">
    <property type="entry name" value="NUDIX_AcylCoAdiphos_Nudt19"/>
    <property type="match status" value="1"/>
</dbReference>
<dbReference type="PANTHER" id="PTHR12318">
    <property type="entry name" value="TESTOSTERONE-REGULATED PROTEIN RP2"/>
    <property type="match status" value="1"/>
</dbReference>
<protein>
    <recommendedName>
        <fullName evidence="8">Nudix hydrolase domain-containing protein</fullName>
    </recommendedName>
</protein>
<proteinExistence type="predicted"/>
<keyword evidence="10" id="KW-1185">Reference proteome</keyword>
<gene>
    <name evidence="9" type="ORF">MET9862_04573</name>
</gene>
<organism evidence="9 10">
    <name type="scientific">Methylobacterium symbioticum</name>
    <dbReference type="NCBI Taxonomy" id="2584084"/>
    <lineage>
        <taxon>Bacteria</taxon>
        <taxon>Pseudomonadati</taxon>
        <taxon>Pseudomonadota</taxon>
        <taxon>Alphaproteobacteria</taxon>
        <taxon>Hyphomicrobiales</taxon>
        <taxon>Methylobacteriaceae</taxon>
        <taxon>Methylobacterium</taxon>
    </lineage>
</organism>
<dbReference type="Gene3D" id="3.90.79.10">
    <property type="entry name" value="Nucleoside Triphosphate Pyrophosphohydrolase"/>
    <property type="match status" value="1"/>
</dbReference>
<feature type="compositionally biased region" description="Low complexity" evidence="7">
    <location>
        <begin position="13"/>
        <end position="32"/>
    </location>
</feature>
<evidence type="ECO:0000313" key="9">
    <source>
        <dbReference type="EMBL" id="VUD73950.1"/>
    </source>
</evidence>
<dbReference type="GO" id="GO:0046872">
    <property type="term" value="F:metal ion binding"/>
    <property type="evidence" value="ECO:0007669"/>
    <property type="project" value="UniProtKB-KW"/>
</dbReference>
<evidence type="ECO:0000256" key="1">
    <source>
        <dbReference type="ARBA" id="ARBA00001936"/>
    </source>
</evidence>
<feature type="region of interest" description="Disordered" evidence="7">
    <location>
        <begin position="1"/>
        <end position="36"/>
    </location>
</feature>
<dbReference type="EMBL" id="CABFPH010000094">
    <property type="protein sequence ID" value="VUD73950.1"/>
    <property type="molecule type" value="Genomic_DNA"/>
</dbReference>
<dbReference type="GO" id="GO:0016818">
    <property type="term" value="F:hydrolase activity, acting on acid anhydrides, in phosphorus-containing anhydrides"/>
    <property type="evidence" value="ECO:0007669"/>
    <property type="project" value="InterPro"/>
</dbReference>
<comment type="cofactor">
    <cofactor evidence="1">
        <name>Mn(2+)</name>
        <dbReference type="ChEBI" id="CHEBI:29035"/>
    </cofactor>
</comment>
<feature type="compositionally biased region" description="Basic and acidic residues" evidence="7">
    <location>
        <begin position="1"/>
        <end position="10"/>
    </location>
</feature>
<comment type="cofactor">
    <cofactor evidence="2">
        <name>Mg(2+)</name>
        <dbReference type="ChEBI" id="CHEBI:18420"/>
    </cofactor>
</comment>
<keyword evidence="3" id="KW-0479">Metal-binding</keyword>
<evidence type="ECO:0000256" key="4">
    <source>
        <dbReference type="ARBA" id="ARBA00022801"/>
    </source>
</evidence>
<dbReference type="InterPro" id="IPR015797">
    <property type="entry name" value="NUDIX_hydrolase-like_dom_sf"/>
</dbReference>
<evidence type="ECO:0000313" key="10">
    <source>
        <dbReference type="Proteomes" id="UP000410984"/>
    </source>
</evidence>
<accession>A0A509EIF5</accession>
<feature type="domain" description="Nudix hydrolase" evidence="8">
    <location>
        <begin position="37"/>
        <end position="230"/>
    </location>
</feature>
<keyword evidence="4" id="KW-0378">Hydrolase</keyword>
<dbReference type="RefSeq" id="WP_244612859.1">
    <property type="nucleotide sequence ID" value="NZ_CABFPH010000094.1"/>
</dbReference>
<dbReference type="AlphaFoldDB" id="A0A509EIF5"/>
<sequence>MGTADTDRPGSDAPETAAAPTGKAAPAKAPPARSLRPRDAATLILMERRRGVLRVLMGQRNPRLAFMPGKFVFPGGRTEPGDRRMPVAGALPDYAEAALARQVSRPPRDLGRMLALAAIRETYEETGLLVGTRDYGPPEAAPPDWAAFARHGVLPDLEGLHLVARAITPPKRVRRFDTRFFVAERSLIAAEEPGRVGPEAEFVELDWMRLDAARKLNLPFITRAVLDELETQLAAGFAPYREIPFHFERHGRRARVAL</sequence>
<evidence type="ECO:0000256" key="7">
    <source>
        <dbReference type="SAM" id="MobiDB-lite"/>
    </source>
</evidence>
<evidence type="ECO:0000256" key="5">
    <source>
        <dbReference type="ARBA" id="ARBA00022842"/>
    </source>
</evidence>
<keyword evidence="5" id="KW-0460">Magnesium</keyword>